<proteinExistence type="predicted"/>
<accession>A0A6F8YQF1</accession>
<dbReference type="EMBL" id="AP022871">
    <property type="protein sequence ID" value="BCB88279.1"/>
    <property type="molecule type" value="Genomic_DNA"/>
</dbReference>
<sequence length="108" mass="11502">MSDLTWAPDACTLPTPERPTRLAEFDDLFATAVRGVERPSPIRARFALDPAAAARAAGLAVRESECCSFFTFTLGVTGGEVTLDVAVPERYRDVLDALAGRASAGMRA</sequence>
<protein>
    <recommendedName>
        <fullName evidence="3">Arsenate reductase</fullName>
    </recommendedName>
</protein>
<dbReference type="AlphaFoldDB" id="A0A6F8YQF1"/>
<dbReference type="Proteomes" id="UP000503011">
    <property type="component" value="Chromosome"/>
</dbReference>
<reference evidence="1 2" key="2">
    <citation type="submission" date="2020-03" db="EMBL/GenBank/DDBJ databases">
        <authorList>
            <person name="Ichikawa N."/>
            <person name="Kimura A."/>
            <person name="Kitahashi Y."/>
            <person name="Uohara A."/>
        </authorList>
    </citation>
    <scope>NUCLEOTIDE SEQUENCE [LARGE SCALE GENOMIC DNA]</scope>
    <source>
        <strain evidence="1 2">NBRC 105367</strain>
    </source>
</reference>
<gene>
    <name evidence="1" type="ORF">Psuf_055920</name>
</gene>
<evidence type="ECO:0008006" key="3">
    <source>
        <dbReference type="Google" id="ProtNLM"/>
    </source>
</evidence>
<dbReference type="KEGG" id="psuu:Psuf_055920"/>
<organism evidence="1 2">
    <name type="scientific">Phytohabitans suffuscus</name>
    <dbReference type="NCBI Taxonomy" id="624315"/>
    <lineage>
        <taxon>Bacteria</taxon>
        <taxon>Bacillati</taxon>
        <taxon>Actinomycetota</taxon>
        <taxon>Actinomycetes</taxon>
        <taxon>Micromonosporales</taxon>
        <taxon>Micromonosporaceae</taxon>
    </lineage>
</organism>
<name>A0A6F8YQF1_9ACTN</name>
<evidence type="ECO:0000313" key="2">
    <source>
        <dbReference type="Proteomes" id="UP000503011"/>
    </source>
</evidence>
<keyword evidence="2" id="KW-1185">Reference proteome</keyword>
<reference evidence="1 2" key="1">
    <citation type="submission" date="2020-03" db="EMBL/GenBank/DDBJ databases">
        <title>Whole genome shotgun sequence of Phytohabitans suffuscus NBRC 105367.</title>
        <authorList>
            <person name="Komaki H."/>
            <person name="Tamura T."/>
        </authorList>
    </citation>
    <scope>NUCLEOTIDE SEQUENCE [LARGE SCALE GENOMIC DNA]</scope>
    <source>
        <strain evidence="1 2">NBRC 105367</strain>
    </source>
</reference>
<dbReference type="RefSeq" id="WP_173159620.1">
    <property type="nucleotide sequence ID" value="NZ_AP022871.1"/>
</dbReference>
<evidence type="ECO:0000313" key="1">
    <source>
        <dbReference type="EMBL" id="BCB88279.1"/>
    </source>
</evidence>